<evidence type="ECO:0000313" key="4">
    <source>
        <dbReference type="Proteomes" id="UP001239445"/>
    </source>
</evidence>
<dbReference type="GO" id="GO:0005525">
    <property type="term" value="F:GTP binding"/>
    <property type="evidence" value="ECO:0007669"/>
    <property type="project" value="InterPro"/>
</dbReference>
<dbReference type="SUPFAM" id="SSF52540">
    <property type="entry name" value="P-loop containing nucleoside triphosphate hydrolases"/>
    <property type="match status" value="1"/>
</dbReference>
<feature type="domain" description="G" evidence="2">
    <location>
        <begin position="14"/>
        <end position="107"/>
    </location>
</feature>
<comment type="caution">
    <text evidence="3">The sequence shown here is derived from an EMBL/GenBank/DDBJ whole genome shotgun (WGS) entry which is preliminary data.</text>
</comment>
<proteinExistence type="predicted"/>
<dbReference type="Proteomes" id="UP001239445">
    <property type="component" value="Unassembled WGS sequence"/>
</dbReference>
<accession>A0AAJ0F1R2</accession>
<organism evidence="3 4">
    <name type="scientific">Echria macrotheca</name>
    <dbReference type="NCBI Taxonomy" id="438768"/>
    <lineage>
        <taxon>Eukaryota</taxon>
        <taxon>Fungi</taxon>
        <taxon>Dikarya</taxon>
        <taxon>Ascomycota</taxon>
        <taxon>Pezizomycotina</taxon>
        <taxon>Sordariomycetes</taxon>
        <taxon>Sordariomycetidae</taxon>
        <taxon>Sordariales</taxon>
        <taxon>Schizotheciaceae</taxon>
        <taxon>Echria</taxon>
    </lineage>
</organism>
<reference evidence="3" key="1">
    <citation type="submission" date="2023-06" db="EMBL/GenBank/DDBJ databases">
        <title>Genome-scale phylogeny and comparative genomics of the fungal order Sordariales.</title>
        <authorList>
            <consortium name="Lawrence Berkeley National Laboratory"/>
            <person name="Hensen N."/>
            <person name="Bonometti L."/>
            <person name="Westerberg I."/>
            <person name="Brannstrom I.O."/>
            <person name="Guillou S."/>
            <person name="Cros-Aarteil S."/>
            <person name="Calhoun S."/>
            <person name="Haridas S."/>
            <person name="Kuo A."/>
            <person name="Mondo S."/>
            <person name="Pangilinan J."/>
            <person name="Riley R."/>
            <person name="Labutti K."/>
            <person name="Andreopoulos B."/>
            <person name="Lipzen A."/>
            <person name="Chen C."/>
            <person name="Yanf M."/>
            <person name="Daum C."/>
            <person name="Ng V."/>
            <person name="Clum A."/>
            <person name="Steindorff A."/>
            <person name="Ohm R."/>
            <person name="Martin F."/>
            <person name="Silar P."/>
            <person name="Natvig D."/>
            <person name="Lalanne C."/>
            <person name="Gautier V."/>
            <person name="Ament-Velasquez S.L."/>
            <person name="Kruys A."/>
            <person name="Hutchinson M.I."/>
            <person name="Powell A.J."/>
            <person name="Barry K."/>
            <person name="Miller A.N."/>
            <person name="Grigoriev I.V."/>
            <person name="Debuchy R."/>
            <person name="Gladieux P."/>
            <person name="Thoren M.H."/>
            <person name="Johannesson H."/>
        </authorList>
    </citation>
    <scope>NUCLEOTIDE SEQUENCE</scope>
    <source>
        <strain evidence="3">PSN4</strain>
    </source>
</reference>
<keyword evidence="4" id="KW-1185">Reference proteome</keyword>
<dbReference type="InterPro" id="IPR006073">
    <property type="entry name" value="GTP-bd"/>
</dbReference>
<dbReference type="InterPro" id="IPR027417">
    <property type="entry name" value="P-loop_NTPase"/>
</dbReference>
<dbReference type="Gene3D" id="3.40.50.300">
    <property type="entry name" value="P-loop containing nucleotide triphosphate hydrolases"/>
    <property type="match status" value="1"/>
</dbReference>
<protein>
    <submittedName>
        <fullName evidence="3">GTPase IMAP family member 4</fullName>
    </submittedName>
</protein>
<feature type="region of interest" description="Disordered" evidence="1">
    <location>
        <begin position="240"/>
        <end position="264"/>
    </location>
</feature>
<gene>
    <name evidence="3" type="ORF">QBC47DRAFT_391985</name>
</gene>
<sequence length="303" mass="34584">MSVSGESDNSDVLIALLGLTGAGKTTFARAASGDESLEVGHSIYPCTQEPKVVRFTLDGRRIGLIDTPGFDDDNRSDVEILEAIVEWLGSKGYLKRHRLDGLILLHPITVHRVGGTERQRTRLLKKILGPDAYKRIIIATTMWEQIKDPEDMQRRIDGRKADLWSDFLENGAELVPHENTKDSARKIISKAIKTSDRLGKLKPKLHEELLKNPRVVETTAGVEAKTNIEREIENCNKLLRENKKKEPTRPGKGRSDPKTVRDWEGWSEERQALHRKLHEHNARLKKLNSLSFRFKNWFTKLFL</sequence>
<evidence type="ECO:0000259" key="2">
    <source>
        <dbReference type="Pfam" id="PF01926"/>
    </source>
</evidence>
<evidence type="ECO:0000256" key="1">
    <source>
        <dbReference type="SAM" id="MobiDB-lite"/>
    </source>
</evidence>
<dbReference type="EMBL" id="MU839842">
    <property type="protein sequence ID" value="KAK1751511.1"/>
    <property type="molecule type" value="Genomic_DNA"/>
</dbReference>
<dbReference type="Pfam" id="PF01926">
    <property type="entry name" value="MMR_HSR1"/>
    <property type="match status" value="1"/>
</dbReference>
<name>A0AAJ0F1R2_9PEZI</name>
<evidence type="ECO:0000313" key="3">
    <source>
        <dbReference type="EMBL" id="KAK1751511.1"/>
    </source>
</evidence>
<dbReference type="AlphaFoldDB" id="A0AAJ0F1R2"/>